<dbReference type="GO" id="GO:0005730">
    <property type="term" value="C:nucleolus"/>
    <property type="evidence" value="ECO:0007669"/>
    <property type="project" value="TreeGrafter"/>
</dbReference>
<dbReference type="OrthoDB" id="1421013at2759"/>
<sequence>MANEQKKLKSRLAALNGSLDELQEKLEPLLAQTLPESVVALETLQQAKLQVALPYLVYDLIFIYLKTKGIDPKTHRVVGELDRIRQYFEKIKNAEDPAKRKSAVDKAAATRFIKHAITQIETNDAQPSQAGPSHIRFTDKDSKPAASASIPVRVTSKMKARARYEQELKEMGSEEEEDLQMFDHTEDHDKAADTDIPSGAEDDTETKSGHPSKRRRPQLDPFGGYGSDHESAARSSKRGKVTLEEAASPAGAASSAPGTSEEVGEPSASKGKKKVKKSKKKEIQKES</sequence>
<dbReference type="InterPro" id="IPR011082">
    <property type="entry name" value="Exosome-assoc_fac/DNA_repair"/>
</dbReference>
<dbReference type="GO" id="GO:0000460">
    <property type="term" value="P:maturation of 5.8S rRNA"/>
    <property type="evidence" value="ECO:0007669"/>
    <property type="project" value="TreeGrafter"/>
</dbReference>
<dbReference type="GeneID" id="19300510"/>
<evidence type="ECO:0000313" key="10">
    <source>
        <dbReference type="Proteomes" id="UP000030669"/>
    </source>
</evidence>
<dbReference type="GO" id="GO:0000178">
    <property type="term" value="C:exosome (RNase complex)"/>
    <property type="evidence" value="ECO:0007669"/>
    <property type="project" value="TreeGrafter"/>
</dbReference>
<comment type="subcellular location">
    <subcellularLocation>
        <location evidence="1 6">Nucleus</location>
    </subcellularLocation>
</comment>
<dbReference type="OMA" id="RLKGYFG"/>
<dbReference type="AlphaFoldDB" id="S7QLM8"/>
<gene>
    <name evidence="9" type="ORF">GLOTRDRAFT_118629</name>
</gene>
<dbReference type="GO" id="GO:0003677">
    <property type="term" value="F:DNA binding"/>
    <property type="evidence" value="ECO:0007669"/>
    <property type="project" value="TreeGrafter"/>
</dbReference>
<evidence type="ECO:0000256" key="7">
    <source>
        <dbReference type="SAM" id="Coils"/>
    </source>
</evidence>
<dbReference type="GO" id="GO:0003723">
    <property type="term" value="F:RNA binding"/>
    <property type="evidence" value="ECO:0007669"/>
    <property type="project" value="UniProtKB-UniRule"/>
</dbReference>
<dbReference type="PANTHER" id="PTHR15341:SF3">
    <property type="entry name" value="NUCLEAR NUCLEIC ACID-BINDING PROTEIN C1D"/>
    <property type="match status" value="1"/>
</dbReference>
<feature type="compositionally biased region" description="Basic residues" evidence="8">
    <location>
        <begin position="270"/>
        <end position="280"/>
    </location>
</feature>
<comment type="function">
    <text evidence="6">Required for exosome-dependent processing of pre-rRNA and small nucleolar RNA (snRNA) precursors. Involved in processing of 35S pre-rRNA at the A0, A1 and A2 sites.</text>
</comment>
<dbReference type="InterPro" id="IPR007146">
    <property type="entry name" value="Sas10/Utp3/C1D"/>
</dbReference>
<dbReference type="EMBL" id="KB469296">
    <property type="protein sequence ID" value="EPQ60312.1"/>
    <property type="molecule type" value="Genomic_DNA"/>
</dbReference>
<dbReference type="RefSeq" id="XP_007860753.1">
    <property type="nucleotide sequence ID" value="XM_007862562.1"/>
</dbReference>
<reference evidence="9 10" key="1">
    <citation type="journal article" date="2012" name="Science">
        <title>The Paleozoic origin of enzymatic lignin decomposition reconstructed from 31 fungal genomes.</title>
        <authorList>
            <person name="Floudas D."/>
            <person name="Binder M."/>
            <person name="Riley R."/>
            <person name="Barry K."/>
            <person name="Blanchette R.A."/>
            <person name="Henrissat B."/>
            <person name="Martinez A.T."/>
            <person name="Otillar R."/>
            <person name="Spatafora J.W."/>
            <person name="Yadav J.S."/>
            <person name="Aerts A."/>
            <person name="Benoit I."/>
            <person name="Boyd A."/>
            <person name="Carlson A."/>
            <person name="Copeland A."/>
            <person name="Coutinho P.M."/>
            <person name="de Vries R.P."/>
            <person name="Ferreira P."/>
            <person name="Findley K."/>
            <person name="Foster B."/>
            <person name="Gaskell J."/>
            <person name="Glotzer D."/>
            <person name="Gorecki P."/>
            <person name="Heitman J."/>
            <person name="Hesse C."/>
            <person name="Hori C."/>
            <person name="Igarashi K."/>
            <person name="Jurgens J.A."/>
            <person name="Kallen N."/>
            <person name="Kersten P."/>
            <person name="Kohler A."/>
            <person name="Kuees U."/>
            <person name="Kumar T.K.A."/>
            <person name="Kuo A."/>
            <person name="LaButti K."/>
            <person name="Larrondo L.F."/>
            <person name="Lindquist E."/>
            <person name="Ling A."/>
            <person name="Lombard V."/>
            <person name="Lucas S."/>
            <person name="Lundell T."/>
            <person name="Martin R."/>
            <person name="McLaughlin D.J."/>
            <person name="Morgenstern I."/>
            <person name="Morin E."/>
            <person name="Murat C."/>
            <person name="Nagy L.G."/>
            <person name="Nolan M."/>
            <person name="Ohm R.A."/>
            <person name="Patyshakuliyeva A."/>
            <person name="Rokas A."/>
            <person name="Ruiz-Duenas F.J."/>
            <person name="Sabat G."/>
            <person name="Salamov A."/>
            <person name="Samejima M."/>
            <person name="Schmutz J."/>
            <person name="Slot J.C."/>
            <person name="St John F."/>
            <person name="Stenlid J."/>
            <person name="Sun H."/>
            <person name="Sun S."/>
            <person name="Syed K."/>
            <person name="Tsang A."/>
            <person name="Wiebenga A."/>
            <person name="Young D."/>
            <person name="Pisabarro A."/>
            <person name="Eastwood D.C."/>
            <person name="Martin F."/>
            <person name="Cullen D."/>
            <person name="Grigoriev I.V."/>
            <person name="Hibbett D.S."/>
        </authorList>
    </citation>
    <scope>NUCLEOTIDE SEQUENCE [LARGE SCALE GENOMIC DNA]</scope>
    <source>
        <strain evidence="9 10">ATCC 11539</strain>
    </source>
</reference>
<dbReference type="STRING" id="670483.S7QLM8"/>
<comment type="similarity">
    <text evidence="2 6">Belongs to the C1D family.</text>
</comment>
<dbReference type="PANTHER" id="PTHR15341">
    <property type="entry name" value="SUN-COR STEROID HORMONE RECEPTOR CO-REPRESSOR"/>
    <property type="match status" value="1"/>
</dbReference>
<keyword evidence="7" id="KW-0175">Coiled coil</keyword>
<feature type="region of interest" description="Disordered" evidence="8">
    <location>
        <begin position="188"/>
        <end position="287"/>
    </location>
</feature>
<protein>
    <recommendedName>
        <fullName evidence="6">Exosome complex protein</fullName>
    </recommendedName>
</protein>
<proteinExistence type="inferred from homology"/>
<evidence type="ECO:0000256" key="8">
    <source>
        <dbReference type="SAM" id="MobiDB-lite"/>
    </source>
</evidence>
<keyword evidence="10" id="KW-1185">Reference proteome</keyword>
<organism evidence="9 10">
    <name type="scientific">Gloeophyllum trabeum (strain ATCC 11539 / FP-39264 / Madison 617)</name>
    <name type="common">Brown rot fungus</name>
    <dbReference type="NCBI Taxonomy" id="670483"/>
    <lineage>
        <taxon>Eukaryota</taxon>
        <taxon>Fungi</taxon>
        <taxon>Dikarya</taxon>
        <taxon>Basidiomycota</taxon>
        <taxon>Agaricomycotina</taxon>
        <taxon>Agaricomycetes</taxon>
        <taxon>Gloeophyllales</taxon>
        <taxon>Gloeophyllaceae</taxon>
        <taxon>Gloeophyllum</taxon>
    </lineage>
</organism>
<keyword evidence="3 6" id="KW-0698">rRNA processing</keyword>
<name>S7QLM8_GLOTA</name>
<evidence type="ECO:0000256" key="1">
    <source>
        <dbReference type="ARBA" id="ARBA00004123"/>
    </source>
</evidence>
<dbReference type="Proteomes" id="UP000030669">
    <property type="component" value="Unassembled WGS sequence"/>
</dbReference>
<feature type="compositionally biased region" description="Polar residues" evidence="8">
    <location>
        <begin position="119"/>
        <end position="131"/>
    </location>
</feature>
<evidence type="ECO:0000256" key="4">
    <source>
        <dbReference type="ARBA" id="ARBA00022884"/>
    </source>
</evidence>
<evidence type="ECO:0000256" key="6">
    <source>
        <dbReference type="RuleBase" id="RU368003"/>
    </source>
</evidence>
<dbReference type="eggNOG" id="KOG4835">
    <property type="taxonomic scope" value="Eukaryota"/>
</dbReference>
<keyword evidence="4 6" id="KW-0694">RNA-binding</keyword>
<feature type="coiled-coil region" evidence="7">
    <location>
        <begin position="5"/>
        <end position="32"/>
    </location>
</feature>
<evidence type="ECO:0000256" key="5">
    <source>
        <dbReference type="ARBA" id="ARBA00023242"/>
    </source>
</evidence>
<dbReference type="Pfam" id="PF04000">
    <property type="entry name" value="Sas10_Utp3"/>
    <property type="match status" value="1"/>
</dbReference>
<accession>S7QLM8</accession>
<feature type="region of interest" description="Disordered" evidence="8">
    <location>
        <begin position="118"/>
        <end position="159"/>
    </location>
</feature>
<evidence type="ECO:0000256" key="2">
    <source>
        <dbReference type="ARBA" id="ARBA00009154"/>
    </source>
</evidence>
<evidence type="ECO:0000256" key="3">
    <source>
        <dbReference type="ARBA" id="ARBA00022552"/>
    </source>
</evidence>
<dbReference type="KEGG" id="gtr:GLOTRDRAFT_118629"/>
<dbReference type="HOGENOM" id="CLU_064339_0_0_1"/>
<evidence type="ECO:0000313" key="9">
    <source>
        <dbReference type="EMBL" id="EPQ60312.1"/>
    </source>
</evidence>
<dbReference type="GO" id="GO:0010468">
    <property type="term" value="P:regulation of gene expression"/>
    <property type="evidence" value="ECO:0007669"/>
    <property type="project" value="TreeGrafter"/>
</dbReference>
<keyword evidence="5 6" id="KW-0539">Nucleus</keyword>
<feature type="compositionally biased region" description="Low complexity" evidence="8">
    <location>
        <begin position="244"/>
        <end position="261"/>
    </location>
</feature>